<comment type="caution">
    <text evidence="8">The sequence shown here is derived from an EMBL/GenBank/DDBJ whole genome shotgun (WGS) entry which is preliminary data.</text>
</comment>
<keyword evidence="9" id="KW-1185">Reference proteome</keyword>
<comment type="subcellular location">
    <subcellularLocation>
        <location evidence="1">Cell outer membrane</location>
    </subcellularLocation>
</comment>
<evidence type="ECO:0000313" key="9">
    <source>
        <dbReference type="Proteomes" id="UP000438760"/>
    </source>
</evidence>
<evidence type="ECO:0000256" key="3">
    <source>
        <dbReference type="ARBA" id="ARBA00022729"/>
    </source>
</evidence>
<dbReference type="GO" id="GO:0009279">
    <property type="term" value="C:cell outer membrane"/>
    <property type="evidence" value="ECO:0007669"/>
    <property type="project" value="UniProtKB-SubCell"/>
</dbReference>
<accession>A0A6I3LIL4</accession>
<evidence type="ECO:0000256" key="1">
    <source>
        <dbReference type="ARBA" id="ARBA00004442"/>
    </source>
</evidence>
<dbReference type="EMBL" id="WMJX01000003">
    <property type="protein sequence ID" value="MTG97030.1"/>
    <property type="molecule type" value="Genomic_DNA"/>
</dbReference>
<dbReference type="Proteomes" id="UP000438760">
    <property type="component" value="Unassembled WGS sequence"/>
</dbReference>
<evidence type="ECO:0000313" key="8">
    <source>
        <dbReference type="EMBL" id="MTG97030.1"/>
    </source>
</evidence>
<feature type="domain" description="SusD-like N-terminal" evidence="7">
    <location>
        <begin position="22"/>
        <end position="224"/>
    </location>
</feature>
<keyword evidence="5" id="KW-0998">Cell outer membrane</keyword>
<comment type="similarity">
    <text evidence="2">Belongs to the SusD family.</text>
</comment>
<evidence type="ECO:0000259" key="6">
    <source>
        <dbReference type="Pfam" id="PF07980"/>
    </source>
</evidence>
<evidence type="ECO:0000256" key="2">
    <source>
        <dbReference type="ARBA" id="ARBA00006275"/>
    </source>
</evidence>
<dbReference type="OrthoDB" id="630434at2"/>
<reference evidence="8 9" key="1">
    <citation type="submission" date="2019-11" db="EMBL/GenBank/DDBJ databases">
        <title>Genome of Strain BIT-d1.</title>
        <authorList>
            <person name="Yang Y."/>
        </authorList>
    </citation>
    <scope>NUCLEOTIDE SEQUENCE [LARGE SCALE GENOMIC DNA]</scope>
    <source>
        <strain evidence="8 9">BIT-d1</strain>
    </source>
</reference>
<evidence type="ECO:0000259" key="7">
    <source>
        <dbReference type="Pfam" id="PF14322"/>
    </source>
</evidence>
<name>A0A6I3LIL4_9FLAO</name>
<organism evidence="8 9">
    <name type="scientific">Myroides albus</name>
    <dbReference type="NCBI Taxonomy" id="2562892"/>
    <lineage>
        <taxon>Bacteria</taxon>
        <taxon>Pseudomonadati</taxon>
        <taxon>Bacteroidota</taxon>
        <taxon>Flavobacteriia</taxon>
        <taxon>Flavobacteriales</taxon>
        <taxon>Flavobacteriaceae</taxon>
        <taxon>Myroides</taxon>
    </lineage>
</organism>
<protein>
    <submittedName>
        <fullName evidence="8">RagB/SusD family nutrient uptake outer membrane protein</fullName>
    </submittedName>
</protein>
<sequence length="441" mass="50998">MKKIVLIMSCITLALTTSSCDKFLDIEPKGKVIPKTVDDFRKLITSAYDAYPKHKSLATTRTDEVVLYTEENTFLTSVREIYRFNDQNADNSTQEFPYESFYKIVFYANHATLEGVKTMEPGSAKEQLLAEYYALKAMANFDLVNLYAKTYDKETAGHERGIVIENEVQIEEFKSPNTVAEVYAQIHSDIQRAKEHIQVDNYEVGKNYRFTRPAILALEARVHLYQRNYEDALKSAEEALTYKHQLQDLNQDNKTPVTSITSVESILALEDALDGQFRNIAYVSKDLIQAYDQENDLRFTSYFSKSGDKLTVEKTGLKDRKVSFRTAELYMIKAEALVQLNRLAEAKEALESLIAKRYKSDAATKLLSKISNFNQAQFLDFILEERFREFAFEGHRWFDLRRLNQKEIIHELDGKVYRLVENDIRYTLPFPKTAKQSNPNL</sequence>
<proteinExistence type="inferred from homology"/>
<dbReference type="RefSeq" id="WP_155091083.1">
    <property type="nucleotide sequence ID" value="NZ_CP102754.1"/>
</dbReference>
<dbReference type="Pfam" id="PF14322">
    <property type="entry name" value="SusD-like_3"/>
    <property type="match status" value="1"/>
</dbReference>
<evidence type="ECO:0000256" key="4">
    <source>
        <dbReference type="ARBA" id="ARBA00023136"/>
    </source>
</evidence>
<dbReference type="SUPFAM" id="SSF48452">
    <property type="entry name" value="TPR-like"/>
    <property type="match status" value="1"/>
</dbReference>
<dbReference type="PROSITE" id="PS51257">
    <property type="entry name" value="PROKAR_LIPOPROTEIN"/>
    <property type="match status" value="1"/>
</dbReference>
<dbReference type="Pfam" id="PF07980">
    <property type="entry name" value="SusD_RagB"/>
    <property type="match status" value="1"/>
</dbReference>
<keyword evidence="3" id="KW-0732">Signal</keyword>
<dbReference type="InterPro" id="IPR033985">
    <property type="entry name" value="SusD-like_N"/>
</dbReference>
<dbReference type="Gene3D" id="1.25.40.390">
    <property type="match status" value="1"/>
</dbReference>
<dbReference type="InterPro" id="IPR011990">
    <property type="entry name" value="TPR-like_helical_dom_sf"/>
</dbReference>
<feature type="domain" description="RagB/SusD" evidence="6">
    <location>
        <begin position="302"/>
        <end position="403"/>
    </location>
</feature>
<dbReference type="InterPro" id="IPR012944">
    <property type="entry name" value="SusD_RagB_dom"/>
</dbReference>
<dbReference type="AlphaFoldDB" id="A0A6I3LIL4"/>
<keyword evidence="4" id="KW-0472">Membrane</keyword>
<gene>
    <name evidence="8" type="ORF">GJV76_02585</name>
</gene>
<evidence type="ECO:0000256" key="5">
    <source>
        <dbReference type="ARBA" id="ARBA00023237"/>
    </source>
</evidence>